<feature type="signal peptide" evidence="1">
    <location>
        <begin position="1"/>
        <end position="20"/>
    </location>
</feature>
<comment type="caution">
    <text evidence="2">The sequence shown here is derived from an EMBL/GenBank/DDBJ whole genome shotgun (WGS) entry which is preliminary data.</text>
</comment>
<evidence type="ECO:0000313" key="3">
    <source>
        <dbReference type="Proteomes" id="UP001291309"/>
    </source>
</evidence>
<dbReference type="InterPro" id="IPR052918">
    <property type="entry name" value="Motility_Chemotaxis_Reg"/>
</dbReference>
<dbReference type="RefSeq" id="WP_321549053.1">
    <property type="nucleotide sequence ID" value="NZ_JAXIVS010000011.1"/>
</dbReference>
<reference evidence="2 3" key="1">
    <citation type="submission" date="2023-12" db="EMBL/GenBank/DDBJ databases">
        <title>the genome sequence of Hyalangium sp. s54d21.</title>
        <authorList>
            <person name="Zhang X."/>
        </authorList>
    </citation>
    <scope>NUCLEOTIDE SEQUENCE [LARGE SCALE GENOMIC DNA]</scope>
    <source>
        <strain evidence="3">s54d21</strain>
    </source>
</reference>
<feature type="chain" id="PRO_5046315753" evidence="1">
    <location>
        <begin position="21"/>
        <end position="462"/>
    </location>
</feature>
<sequence length="462" mass="49288">MSVFVYGRSMLAAAALSALGSGCGPDALPQGSLRSGFSVSSPGWNLVGVNFGTIRHDEATDLWIHPENGSVYVSGYENGTLGMTSVDPSGDTRGVIHKFSADLSSQGTAIKFGNGNGKSEVIEAVVGARSSSTSPWELYFAGRTTGSFNNTPNAGQYDTIAGWTSLTGTQKVFQFGTNRPQHPRRLALDNAGGMIISGYDDIYIPSNYVEAWEDPFVMKLQRSGTNLTVASGWPLQFNTGITDLLPGMAMKPDANAPIYIAGANASGSTRGMFVKKLQQNGTVEWVSQQSPVSVDMGAALHVLPDNNVLFTGSTYFDFGQPVIGEQDIVVRKLTPNQGEEPVWTRLYGTTSSDWVTDMTVDADGNIYLVGQTLGSFHPNIPPPEDNSDIFLIKLNSNGTAPEYFQLSSPGEDYPSSVAVGPQGDIYVAGYTTDLLFDGTMHNGQRDGFVFRVTPPGMGTGAY</sequence>
<gene>
    <name evidence="2" type="ORF">SYV04_28275</name>
</gene>
<dbReference type="Proteomes" id="UP001291309">
    <property type="component" value="Unassembled WGS sequence"/>
</dbReference>
<dbReference type="Pfam" id="PF06739">
    <property type="entry name" value="SBBP"/>
    <property type="match status" value="1"/>
</dbReference>
<dbReference type="EMBL" id="JAXIVS010000011">
    <property type="protein sequence ID" value="MDY7230326.1"/>
    <property type="molecule type" value="Genomic_DNA"/>
</dbReference>
<dbReference type="InterPro" id="IPR011042">
    <property type="entry name" value="6-blade_b-propeller_TolB-like"/>
</dbReference>
<dbReference type="Gene3D" id="2.120.10.30">
    <property type="entry name" value="TolB, C-terminal domain"/>
    <property type="match status" value="1"/>
</dbReference>
<accession>A0ABU5HAP6</accession>
<organism evidence="2 3">
    <name type="scientific">Hyalangium rubrum</name>
    <dbReference type="NCBI Taxonomy" id="3103134"/>
    <lineage>
        <taxon>Bacteria</taxon>
        <taxon>Pseudomonadati</taxon>
        <taxon>Myxococcota</taxon>
        <taxon>Myxococcia</taxon>
        <taxon>Myxococcales</taxon>
        <taxon>Cystobacterineae</taxon>
        <taxon>Archangiaceae</taxon>
        <taxon>Hyalangium</taxon>
    </lineage>
</organism>
<dbReference type="SUPFAM" id="SSF101898">
    <property type="entry name" value="NHL repeat"/>
    <property type="match status" value="1"/>
</dbReference>
<proteinExistence type="predicted"/>
<keyword evidence="3" id="KW-1185">Reference proteome</keyword>
<name>A0ABU5HAP6_9BACT</name>
<protein>
    <submittedName>
        <fullName evidence="2">SBBP repeat-containing protein</fullName>
    </submittedName>
</protein>
<keyword evidence="1" id="KW-0732">Signal</keyword>
<dbReference type="PANTHER" id="PTHR35580:SF1">
    <property type="entry name" value="PHYTASE-LIKE DOMAIN-CONTAINING PROTEIN"/>
    <property type="match status" value="1"/>
</dbReference>
<dbReference type="PANTHER" id="PTHR35580">
    <property type="entry name" value="CELL SURFACE GLYCOPROTEIN (S-LAYER PROTEIN)-LIKE PROTEIN"/>
    <property type="match status" value="1"/>
</dbReference>
<evidence type="ECO:0000313" key="2">
    <source>
        <dbReference type="EMBL" id="MDY7230326.1"/>
    </source>
</evidence>
<dbReference type="InterPro" id="IPR010620">
    <property type="entry name" value="SBBP_repeat"/>
</dbReference>
<evidence type="ECO:0000256" key="1">
    <source>
        <dbReference type="SAM" id="SignalP"/>
    </source>
</evidence>